<keyword evidence="3" id="KW-0677">Repeat</keyword>
<dbReference type="Gene3D" id="1.25.40.10">
    <property type="entry name" value="Tetratricopeptide repeat domain"/>
    <property type="match status" value="1"/>
</dbReference>
<evidence type="ECO:0000256" key="4">
    <source>
        <dbReference type="ARBA" id="ARBA00022803"/>
    </source>
</evidence>
<dbReference type="FunCoup" id="F7AMQ2">
    <property type="interactions" value="3"/>
</dbReference>
<dbReference type="InterPro" id="IPR019734">
    <property type="entry name" value="TPR_rpt"/>
</dbReference>
<evidence type="ECO:0000313" key="6">
    <source>
        <dbReference type="Proteomes" id="UP000008144"/>
    </source>
</evidence>
<dbReference type="SUPFAM" id="SSF48452">
    <property type="entry name" value="TPR-like"/>
    <property type="match status" value="1"/>
</dbReference>
<dbReference type="InterPro" id="IPR011990">
    <property type="entry name" value="TPR-like_helical_dom_sf"/>
</dbReference>
<dbReference type="SMART" id="SM00028">
    <property type="entry name" value="TPR"/>
    <property type="match status" value="3"/>
</dbReference>
<keyword evidence="4" id="KW-0802">TPR repeat</keyword>
<name>F7AMQ2_CIOIN</name>
<dbReference type="STRING" id="7719.ENSCINP00000003513"/>
<evidence type="ECO:0000256" key="3">
    <source>
        <dbReference type="ARBA" id="ARBA00022737"/>
    </source>
</evidence>
<sequence>MEKISKSDQNVLQLILNPSLPVNVEENVREDLDVQFDKEELSFVKKLETNGVKLAEEKKFIEAMKLFDEAIEKLPLRASGFNNRAQVKRLMGNIEGALEDLDTAIELSGERGKAGEFALVQRGMIRKLKGQKEDAFDDFKKAADLGNKFAKQEIVASNPYAALCNQMLSKVLSTIRNYTPKVVGLN</sequence>
<keyword evidence="6" id="KW-1185">Reference proteome</keyword>
<dbReference type="FunFam" id="1.25.40.10:FF:000213">
    <property type="entry name" value="Tetratricopeptide repeat domain 36"/>
    <property type="match status" value="1"/>
</dbReference>
<dbReference type="Proteomes" id="UP000008144">
    <property type="component" value="Unassembled WGS sequence"/>
</dbReference>
<organism evidence="5 6">
    <name type="scientific">Ciona intestinalis</name>
    <name type="common">Transparent sea squirt</name>
    <name type="synonym">Ascidia intestinalis</name>
    <dbReference type="NCBI Taxonomy" id="7719"/>
    <lineage>
        <taxon>Eukaryota</taxon>
        <taxon>Metazoa</taxon>
        <taxon>Chordata</taxon>
        <taxon>Tunicata</taxon>
        <taxon>Ascidiacea</taxon>
        <taxon>Phlebobranchia</taxon>
        <taxon>Cionidae</taxon>
        <taxon>Ciona</taxon>
    </lineage>
</organism>
<dbReference type="GO" id="GO:0006570">
    <property type="term" value="P:tyrosine metabolic process"/>
    <property type="evidence" value="ECO:0000318"/>
    <property type="project" value="GO_Central"/>
</dbReference>
<dbReference type="PANTHER" id="PTHR21405">
    <property type="entry name" value="CDNA SEQUENCE BC021608"/>
    <property type="match status" value="1"/>
</dbReference>
<dbReference type="Ensembl" id="ENSCINT00000003513.3">
    <property type="protein sequence ID" value="ENSCINP00000003513.3"/>
    <property type="gene ID" value="ENSCING00000001741.3"/>
</dbReference>
<protein>
    <recommendedName>
        <fullName evidence="2">Tetratricopeptide repeat protein 36</fullName>
    </recommendedName>
</protein>
<accession>F7AMQ2</accession>
<dbReference type="AlphaFoldDB" id="F7AMQ2"/>
<dbReference type="PANTHER" id="PTHR21405:SF0">
    <property type="entry name" value="TETRATRICOPEPTIDE REPEAT PROTEIN 36"/>
    <property type="match status" value="1"/>
</dbReference>
<dbReference type="HOGENOM" id="CLU_1464567_0_0_1"/>
<evidence type="ECO:0000313" key="5">
    <source>
        <dbReference type="Ensembl" id="ENSCINP00000003513.3"/>
    </source>
</evidence>
<reference evidence="6" key="1">
    <citation type="journal article" date="2002" name="Science">
        <title>The draft genome of Ciona intestinalis: insights into chordate and vertebrate origins.</title>
        <authorList>
            <person name="Dehal P."/>
            <person name="Satou Y."/>
            <person name="Campbell R.K."/>
            <person name="Chapman J."/>
            <person name="Degnan B."/>
            <person name="De Tomaso A."/>
            <person name="Davidson B."/>
            <person name="Di Gregorio A."/>
            <person name="Gelpke M."/>
            <person name="Goodstein D.M."/>
            <person name="Harafuji N."/>
            <person name="Hastings K.E."/>
            <person name="Ho I."/>
            <person name="Hotta K."/>
            <person name="Huang W."/>
            <person name="Kawashima T."/>
            <person name="Lemaire P."/>
            <person name="Martinez D."/>
            <person name="Meinertzhagen I.A."/>
            <person name="Necula S."/>
            <person name="Nonaka M."/>
            <person name="Putnam N."/>
            <person name="Rash S."/>
            <person name="Saiga H."/>
            <person name="Satake M."/>
            <person name="Terry A."/>
            <person name="Yamada L."/>
            <person name="Wang H.G."/>
            <person name="Awazu S."/>
            <person name="Azumi K."/>
            <person name="Boore J."/>
            <person name="Branno M."/>
            <person name="Chin-Bow S."/>
            <person name="DeSantis R."/>
            <person name="Doyle S."/>
            <person name="Francino P."/>
            <person name="Keys D.N."/>
            <person name="Haga S."/>
            <person name="Hayashi H."/>
            <person name="Hino K."/>
            <person name="Imai K.S."/>
            <person name="Inaba K."/>
            <person name="Kano S."/>
            <person name="Kobayashi K."/>
            <person name="Kobayashi M."/>
            <person name="Lee B.I."/>
            <person name="Makabe K.W."/>
            <person name="Manohar C."/>
            <person name="Matassi G."/>
            <person name="Medina M."/>
            <person name="Mochizuki Y."/>
            <person name="Mount S."/>
            <person name="Morishita T."/>
            <person name="Miura S."/>
            <person name="Nakayama A."/>
            <person name="Nishizaka S."/>
            <person name="Nomoto H."/>
            <person name="Ohta F."/>
            <person name="Oishi K."/>
            <person name="Rigoutsos I."/>
            <person name="Sano M."/>
            <person name="Sasaki A."/>
            <person name="Sasakura Y."/>
            <person name="Shoguchi E."/>
            <person name="Shin-i T."/>
            <person name="Spagnuolo A."/>
            <person name="Stainier D."/>
            <person name="Suzuki M.M."/>
            <person name="Tassy O."/>
            <person name="Takatori N."/>
            <person name="Tokuoka M."/>
            <person name="Yagi K."/>
            <person name="Yoshizaki F."/>
            <person name="Wada S."/>
            <person name="Zhang C."/>
            <person name="Hyatt P.D."/>
            <person name="Larimer F."/>
            <person name="Detter C."/>
            <person name="Doggett N."/>
            <person name="Glavina T."/>
            <person name="Hawkins T."/>
            <person name="Richardson P."/>
            <person name="Lucas S."/>
            <person name="Kohara Y."/>
            <person name="Levine M."/>
            <person name="Satoh N."/>
            <person name="Rokhsar D.S."/>
        </authorList>
    </citation>
    <scope>NUCLEOTIDE SEQUENCE [LARGE SCALE GENOMIC DNA]</scope>
</reference>
<dbReference type="InParanoid" id="F7AMQ2"/>
<reference evidence="5" key="2">
    <citation type="submission" date="2025-08" db="UniProtKB">
        <authorList>
            <consortium name="Ensembl"/>
        </authorList>
    </citation>
    <scope>IDENTIFICATION</scope>
</reference>
<proteinExistence type="inferred from homology"/>
<comment type="similarity">
    <text evidence="1">Belongs to the TTC36 family.</text>
</comment>
<dbReference type="OMA" id="CNQMLCE"/>
<dbReference type="InterPro" id="IPR038906">
    <property type="entry name" value="TTC36"/>
</dbReference>
<evidence type="ECO:0000256" key="2">
    <source>
        <dbReference type="ARBA" id="ARBA00019994"/>
    </source>
</evidence>
<reference evidence="5" key="3">
    <citation type="submission" date="2025-09" db="UniProtKB">
        <authorList>
            <consortium name="Ensembl"/>
        </authorList>
    </citation>
    <scope>IDENTIFICATION</scope>
</reference>
<evidence type="ECO:0000256" key="1">
    <source>
        <dbReference type="ARBA" id="ARBA00006995"/>
    </source>
</evidence>
<dbReference type="GeneTree" id="ENSGT00390000007968"/>